<sequence length="461" mass="50304">MKSALFLAAIAAYLFQTLFPRLPLDGVVSAICALIVVVVFFSIKPFVRILGGSFLAIGCALFAAYGASWDSYLLSFGSMLDILSLFALVPFVAIPIQLGRYADRVRTIIRRRVRHSGALYAITSAMSYSFSSFMSVAALPMVYHTIRSSVDLYPIAYKERFLSRAVTHGFAMPLVWTPVTPMVGMVVEMTGARWTALLPIVIPLSVLGLVLDGVTGLWLSNRRRRQIEREAMQEMAAARESGAEGDTEETRGKHPVQVLVVIFAFNLVISALEHYTDLSFLVLVTLAVIPFAFVWAALIGKTREFAARGRAALPDQLLKMKDQFFVFLSAGFMIAAFQATGADRVVSLRLNEFKDIVGPELFLCLIPLLPFVLAFVGIHPAVALAIAAGSLQPDTLGIPVEPIAVAMLLGAAGSFLVGPYNATIAIMSSLVDRSTYRVSNWNLPFASVFLLLSMIALFFIQ</sequence>
<evidence type="ECO:0000313" key="2">
    <source>
        <dbReference type="EMBL" id="TLS53610.1"/>
    </source>
</evidence>
<feature type="transmembrane region" description="Helical" evidence="1">
    <location>
        <begin position="324"/>
        <end position="341"/>
    </location>
</feature>
<feature type="transmembrane region" description="Helical" evidence="1">
    <location>
        <begin position="361"/>
        <end position="391"/>
    </location>
</feature>
<keyword evidence="1" id="KW-0472">Membrane</keyword>
<dbReference type="Proteomes" id="UP000309676">
    <property type="component" value="Unassembled WGS sequence"/>
</dbReference>
<feature type="transmembrane region" description="Helical" evidence="1">
    <location>
        <begin position="117"/>
        <end position="143"/>
    </location>
</feature>
<dbReference type="RefSeq" id="WP_138192928.1">
    <property type="nucleotide sequence ID" value="NZ_VCIW01000002.1"/>
</dbReference>
<feature type="transmembrane region" description="Helical" evidence="1">
    <location>
        <begin position="73"/>
        <end position="96"/>
    </location>
</feature>
<keyword evidence="3" id="KW-1185">Reference proteome</keyword>
<evidence type="ECO:0000256" key="1">
    <source>
        <dbReference type="SAM" id="Phobius"/>
    </source>
</evidence>
<feature type="transmembrane region" description="Helical" evidence="1">
    <location>
        <begin position="278"/>
        <end position="300"/>
    </location>
</feature>
<keyword evidence="1" id="KW-1133">Transmembrane helix</keyword>
<proteinExistence type="predicted"/>
<dbReference type="AlphaFoldDB" id="A0A5R9GHD5"/>
<evidence type="ECO:0008006" key="4">
    <source>
        <dbReference type="Google" id="ProtNLM"/>
    </source>
</evidence>
<feature type="transmembrane region" description="Helical" evidence="1">
    <location>
        <begin position="403"/>
        <end position="421"/>
    </location>
</feature>
<protein>
    <recommendedName>
        <fullName evidence="4">DUF401 family protein</fullName>
    </recommendedName>
</protein>
<evidence type="ECO:0000313" key="3">
    <source>
        <dbReference type="Proteomes" id="UP000309676"/>
    </source>
</evidence>
<feature type="transmembrane region" description="Helical" evidence="1">
    <location>
        <begin position="26"/>
        <end position="43"/>
    </location>
</feature>
<reference evidence="2 3" key="1">
    <citation type="submission" date="2019-05" db="EMBL/GenBank/DDBJ databases">
        <authorList>
            <person name="Narsing Rao M.P."/>
            <person name="Li W.J."/>
        </authorList>
    </citation>
    <scope>NUCLEOTIDE SEQUENCE [LARGE SCALE GENOMIC DNA]</scope>
    <source>
        <strain evidence="2 3">SYSU_K30003</strain>
    </source>
</reference>
<accession>A0A5R9GHD5</accession>
<name>A0A5R9GHD5_9BACL</name>
<organism evidence="2 3">
    <name type="scientific">Paenibacillus antri</name>
    <dbReference type="NCBI Taxonomy" id="2582848"/>
    <lineage>
        <taxon>Bacteria</taxon>
        <taxon>Bacillati</taxon>
        <taxon>Bacillota</taxon>
        <taxon>Bacilli</taxon>
        <taxon>Bacillales</taxon>
        <taxon>Paenibacillaceae</taxon>
        <taxon>Paenibacillus</taxon>
    </lineage>
</organism>
<comment type="caution">
    <text evidence="2">The sequence shown here is derived from an EMBL/GenBank/DDBJ whole genome shotgun (WGS) entry which is preliminary data.</text>
</comment>
<gene>
    <name evidence="2" type="ORF">FE782_04885</name>
</gene>
<dbReference type="EMBL" id="VCIW01000002">
    <property type="protein sequence ID" value="TLS53610.1"/>
    <property type="molecule type" value="Genomic_DNA"/>
</dbReference>
<dbReference type="OrthoDB" id="2960907at2"/>
<feature type="transmembrane region" description="Helical" evidence="1">
    <location>
        <begin position="196"/>
        <end position="219"/>
    </location>
</feature>
<feature type="transmembrane region" description="Helical" evidence="1">
    <location>
        <begin position="441"/>
        <end position="460"/>
    </location>
</feature>
<keyword evidence="1" id="KW-0812">Transmembrane</keyword>
<feature type="transmembrane region" description="Helical" evidence="1">
    <location>
        <begin position="50"/>
        <end position="67"/>
    </location>
</feature>